<reference evidence="12 13" key="1">
    <citation type="submission" date="2020-05" db="EMBL/GenBank/DDBJ databases">
        <title>Distinct polysaccharide utilization as determinants for interspecies competition between intestinal Prevotella spp.</title>
        <authorList>
            <person name="Galvez E.J.C."/>
            <person name="Iljazovic A."/>
            <person name="Strowig T."/>
        </authorList>
    </citation>
    <scope>NUCLEOTIDE SEQUENCE [LARGE SCALE GENOMIC DNA]</scope>
    <source>
        <strain evidence="12 13">PCHR</strain>
    </source>
</reference>
<evidence type="ECO:0000256" key="3">
    <source>
        <dbReference type="ARBA" id="ARBA00022448"/>
    </source>
</evidence>
<dbReference type="EMBL" id="JABKKJ010000006">
    <property type="protein sequence ID" value="NPE25007.1"/>
    <property type="molecule type" value="Genomic_DNA"/>
</dbReference>
<keyword evidence="9" id="KW-0472">Membrane</keyword>
<feature type="compositionally biased region" description="Polar residues" evidence="11">
    <location>
        <begin position="81"/>
        <end position="107"/>
    </location>
</feature>
<dbReference type="RefSeq" id="WP_172344490.1">
    <property type="nucleotide sequence ID" value="NZ_CASYYZ010000029.1"/>
</dbReference>
<evidence type="ECO:0000313" key="13">
    <source>
        <dbReference type="Proteomes" id="UP000820977"/>
    </source>
</evidence>
<dbReference type="PANTHER" id="PTHR34182">
    <property type="entry name" value="PROTEIN-EXPORT MEMBRANE PROTEIN SECG"/>
    <property type="match status" value="1"/>
</dbReference>
<dbReference type="InterPro" id="IPR004692">
    <property type="entry name" value="SecG"/>
</dbReference>
<evidence type="ECO:0000256" key="9">
    <source>
        <dbReference type="ARBA" id="ARBA00023136"/>
    </source>
</evidence>
<comment type="subcellular location">
    <subcellularLocation>
        <location evidence="1 10">Cell membrane</location>
        <topology evidence="1 10">Multi-pass membrane protein</topology>
    </subcellularLocation>
</comment>
<keyword evidence="6 10" id="KW-0653">Protein transport</keyword>
<dbReference type="Proteomes" id="UP000820977">
    <property type="component" value="Unassembled WGS sequence"/>
</dbReference>
<evidence type="ECO:0000256" key="11">
    <source>
        <dbReference type="SAM" id="MobiDB-lite"/>
    </source>
</evidence>
<evidence type="ECO:0000256" key="5">
    <source>
        <dbReference type="ARBA" id="ARBA00022692"/>
    </source>
</evidence>
<dbReference type="PRINTS" id="PR01651">
    <property type="entry name" value="SECGEXPORT"/>
</dbReference>
<keyword evidence="13" id="KW-1185">Reference proteome</keyword>
<organism evidence="12 13">
    <name type="scientific">Xylanibacter caecicola</name>
    <dbReference type="NCBI Taxonomy" id="2736294"/>
    <lineage>
        <taxon>Bacteria</taxon>
        <taxon>Pseudomonadati</taxon>
        <taxon>Bacteroidota</taxon>
        <taxon>Bacteroidia</taxon>
        <taxon>Bacteroidales</taxon>
        <taxon>Prevotellaceae</taxon>
        <taxon>Xylanibacter</taxon>
    </lineage>
</organism>
<evidence type="ECO:0000256" key="10">
    <source>
        <dbReference type="RuleBase" id="RU365087"/>
    </source>
</evidence>
<dbReference type="Pfam" id="PF03840">
    <property type="entry name" value="SecG"/>
    <property type="match status" value="1"/>
</dbReference>
<evidence type="ECO:0000313" key="12">
    <source>
        <dbReference type="EMBL" id="NPE25007.1"/>
    </source>
</evidence>
<evidence type="ECO:0000256" key="7">
    <source>
        <dbReference type="ARBA" id="ARBA00022989"/>
    </source>
</evidence>
<comment type="function">
    <text evidence="10">Involved in protein export. Participates in an early event of protein translocation.</text>
</comment>
<name>A0ABX2B1V9_9BACT</name>
<feature type="compositionally biased region" description="Low complexity" evidence="11">
    <location>
        <begin position="126"/>
        <end position="137"/>
    </location>
</feature>
<evidence type="ECO:0000256" key="8">
    <source>
        <dbReference type="ARBA" id="ARBA00023010"/>
    </source>
</evidence>
<evidence type="ECO:0000256" key="4">
    <source>
        <dbReference type="ARBA" id="ARBA00022475"/>
    </source>
</evidence>
<gene>
    <name evidence="12" type="primary">secG</name>
    <name evidence="12" type="ORF">HPS54_05660</name>
</gene>
<evidence type="ECO:0000256" key="2">
    <source>
        <dbReference type="ARBA" id="ARBA00008445"/>
    </source>
</evidence>
<evidence type="ECO:0000256" key="1">
    <source>
        <dbReference type="ARBA" id="ARBA00004651"/>
    </source>
</evidence>
<feature type="region of interest" description="Disordered" evidence="11">
    <location>
        <begin position="81"/>
        <end position="137"/>
    </location>
</feature>
<keyword evidence="8 10" id="KW-0811">Translocation</keyword>
<protein>
    <recommendedName>
        <fullName evidence="10">Protein-export membrane protein SecG</fullName>
    </recommendedName>
</protein>
<keyword evidence="4 10" id="KW-1003">Cell membrane</keyword>
<comment type="caution">
    <text evidence="12">The sequence shown here is derived from an EMBL/GenBank/DDBJ whole genome shotgun (WGS) entry which is preliminary data.</text>
</comment>
<dbReference type="PANTHER" id="PTHR34182:SF1">
    <property type="entry name" value="PROTEIN-EXPORT MEMBRANE PROTEIN SECG"/>
    <property type="match status" value="1"/>
</dbReference>
<proteinExistence type="inferred from homology"/>
<comment type="similarity">
    <text evidence="2 10">Belongs to the SecG family.</text>
</comment>
<keyword evidence="5" id="KW-0812">Transmembrane</keyword>
<evidence type="ECO:0000256" key="6">
    <source>
        <dbReference type="ARBA" id="ARBA00022927"/>
    </source>
</evidence>
<dbReference type="NCBIfam" id="TIGR00810">
    <property type="entry name" value="secG"/>
    <property type="match status" value="1"/>
</dbReference>
<accession>A0ABX2B1V9</accession>
<feature type="compositionally biased region" description="Basic and acidic residues" evidence="11">
    <location>
        <begin position="113"/>
        <end position="125"/>
    </location>
</feature>
<keyword evidence="7" id="KW-1133">Transmembrane helix</keyword>
<keyword evidence="3 10" id="KW-0813">Transport</keyword>
<sequence>MYTLFVILIVIAALLMIGIVLIQESKGGGLASNFSSSNQIMGVRKTTDFIEKATWGLAASMVVLSVVCAYTAPSATGTESILENAATETQQTNPNTLPGFGASSTKQAAPAKGQDKAEQAADAAKDAPAQAPTKAAE</sequence>